<reference evidence="4 5" key="1">
    <citation type="journal article" date="2019" name="Emerg. Microbes Infect.">
        <title>Comprehensive subspecies identification of 175 nontuberculous mycobacteria species based on 7547 genomic profiles.</title>
        <authorList>
            <person name="Matsumoto Y."/>
            <person name="Kinjo T."/>
            <person name="Motooka D."/>
            <person name="Nabeya D."/>
            <person name="Jung N."/>
            <person name="Uechi K."/>
            <person name="Horii T."/>
            <person name="Iida T."/>
            <person name="Fujita J."/>
            <person name="Nakamura S."/>
        </authorList>
    </citation>
    <scope>NUCLEOTIDE SEQUENCE [LARGE SCALE GENOMIC DNA]</scope>
    <source>
        <strain evidence="4 5">JCM 6377</strain>
    </source>
</reference>
<dbReference type="Proteomes" id="UP000465302">
    <property type="component" value="Unassembled WGS sequence"/>
</dbReference>
<sequence>MWALFAPRWEAPLHKKAPAAVDTSPDAAWASLPWPVLVVDRSGVIQAVSASARPILPGAQPGVRMREGAPTWLSDAHYAVVAEGVVEGEAPAVSGTVDGREFDAKPSVLPGGVAWCLVEDSARSLQAAQQSLARERERTAFLAEASSVLGASLNIDRCMEATVQMAARYLADAAVLVAPPTGRRLPVVGSVSGGAAEHSSVSANPADVAGLSEALRGFPPVPSRWIDAATVPDWLIPRSFAGPVGSVVITPLPGHGVPAGALVLLRRTAQAAFDDGEETLAHLFAARAGAALSAARLYAEQAEITRTLMRELLPPRLQCVHGIELAGGYRASEDHEVVGGDFYDVHPAATPEDETLVVLGDVCGKGLDAAVLTGKIRNTLQALAPLARHHEGVLKLLNSALLSPENSRFATLVMASVTRRDTELKLRLTCAGHPPPLIVRNDGRVEEADTSGTLVGALPRFKTRSFETSLAPGETCLLYTDGVTEARGGPLGTDMFGEERLKDAMKTCAGMPPEAVVERILMLTSEWVNQRTHDDIAVVAITAPHRTYLSAVDGRTAGRFTA</sequence>
<dbReference type="InterPro" id="IPR029016">
    <property type="entry name" value="GAF-like_dom_sf"/>
</dbReference>
<protein>
    <recommendedName>
        <fullName evidence="6">Serine/threonine protein phosphatase</fullName>
    </recommendedName>
</protein>
<dbReference type="EMBL" id="BLKS01000001">
    <property type="protein sequence ID" value="GFG51456.1"/>
    <property type="molecule type" value="Genomic_DNA"/>
</dbReference>
<evidence type="ECO:0000259" key="3">
    <source>
        <dbReference type="SMART" id="SM00331"/>
    </source>
</evidence>
<dbReference type="InterPro" id="IPR001932">
    <property type="entry name" value="PPM-type_phosphatase-like_dom"/>
</dbReference>
<dbReference type="SMART" id="SM00065">
    <property type="entry name" value="GAF"/>
    <property type="match status" value="1"/>
</dbReference>
<name>A0A7I9W2M6_MYCAG</name>
<evidence type="ECO:0000259" key="2">
    <source>
        <dbReference type="SMART" id="SM00065"/>
    </source>
</evidence>
<feature type="domain" description="PPM-type phosphatase" evidence="3">
    <location>
        <begin position="320"/>
        <end position="543"/>
    </location>
</feature>
<dbReference type="Gene3D" id="3.60.40.10">
    <property type="entry name" value="PPM-type phosphatase domain"/>
    <property type="match status" value="1"/>
</dbReference>
<proteinExistence type="predicted"/>
<dbReference type="PANTHER" id="PTHR43156:SF2">
    <property type="entry name" value="STAGE II SPORULATION PROTEIN E"/>
    <property type="match status" value="1"/>
</dbReference>
<feature type="domain" description="GAF" evidence="2">
    <location>
        <begin position="154"/>
        <end position="302"/>
    </location>
</feature>
<dbReference type="InterPro" id="IPR052016">
    <property type="entry name" value="Bact_Sigma-Reg"/>
</dbReference>
<organism evidence="4 5">
    <name type="scientific">Mycolicibacterium agri</name>
    <name type="common">Mycobacterium agri</name>
    <dbReference type="NCBI Taxonomy" id="36811"/>
    <lineage>
        <taxon>Bacteria</taxon>
        <taxon>Bacillati</taxon>
        <taxon>Actinomycetota</taxon>
        <taxon>Actinomycetes</taxon>
        <taxon>Mycobacteriales</taxon>
        <taxon>Mycobacteriaceae</taxon>
        <taxon>Mycolicibacterium</taxon>
    </lineage>
</organism>
<dbReference type="InterPro" id="IPR036457">
    <property type="entry name" value="PPM-type-like_dom_sf"/>
</dbReference>
<dbReference type="Gene3D" id="3.30.450.40">
    <property type="match status" value="1"/>
</dbReference>
<dbReference type="GO" id="GO:0016791">
    <property type="term" value="F:phosphatase activity"/>
    <property type="evidence" value="ECO:0007669"/>
    <property type="project" value="TreeGrafter"/>
</dbReference>
<dbReference type="SMART" id="SM00331">
    <property type="entry name" value="PP2C_SIG"/>
    <property type="match status" value="1"/>
</dbReference>
<evidence type="ECO:0000313" key="4">
    <source>
        <dbReference type="EMBL" id="GFG51456.1"/>
    </source>
</evidence>
<evidence type="ECO:0000313" key="5">
    <source>
        <dbReference type="Proteomes" id="UP000465302"/>
    </source>
</evidence>
<gene>
    <name evidence="4" type="ORF">MAGR_28970</name>
</gene>
<dbReference type="Pfam" id="PF07228">
    <property type="entry name" value="SpoIIE"/>
    <property type="match status" value="1"/>
</dbReference>
<dbReference type="AlphaFoldDB" id="A0A7I9W2M6"/>
<dbReference type="InterPro" id="IPR003018">
    <property type="entry name" value="GAF"/>
</dbReference>
<evidence type="ECO:0008006" key="6">
    <source>
        <dbReference type="Google" id="ProtNLM"/>
    </source>
</evidence>
<comment type="caution">
    <text evidence="4">The sequence shown here is derived from an EMBL/GenBank/DDBJ whole genome shotgun (WGS) entry which is preliminary data.</text>
</comment>
<accession>A0A7I9W2M6</accession>
<dbReference type="SUPFAM" id="SSF55781">
    <property type="entry name" value="GAF domain-like"/>
    <property type="match status" value="1"/>
</dbReference>
<keyword evidence="1" id="KW-0378">Hydrolase</keyword>
<evidence type="ECO:0000256" key="1">
    <source>
        <dbReference type="ARBA" id="ARBA00022801"/>
    </source>
</evidence>
<dbReference type="PANTHER" id="PTHR43156">
    <property type="entry name" value="STAGE II SPORULATION PROTEIN E-RELATED"/>
    <property type="match status" value="1"/>
</dbReference>
<dbReference type="SUPFAM" id="SSF81606">
    <property type="entry name" value="PP2C-like"/>
    <property type="match status" value="1"/>
</dbReference>